<dbReference type="EMBL" id="NHON01000044">
    <property type="protein sequence ID" value="OWJ65077.1"/>
    <property type="molecule type" value="Genomic_DNA"/>
</dbReference>
<keyword evidence="11" id="KW-1185">Reference proteome</keyword>
<evidence type="ECO:0000256" key="1">
    <source>
        <dbReference type="ARBA" id="ARBA00004651"/>
    </source>
</evidence>
<keyword evidence="6 8" id="KW-0472">Membrane</keyword>
<comment type="subcellular location">
    <subcellularLocation>
        <location evidence="1">Cell membrane</location>
        <topology evidence="1">Multi-pass membrane protein</topology>
    </subcellularLocation>
</comment>
<organism evidence="10 11">
    <name type="scientific">Inquilinus limosus</name>
    <dbReference type="NCBI Taxonomy" id="171674"/>
    <lineage>
        <taxon>Bacteria</taxon>
        <taxon>Pseudomonadati</taxon>
        <taxon>Pseudomonadota</taxon>
        <taxon>Alphaproteobacteria</taxon>
        <taxon>Rhodospirillales</taxon>
        <taxon>Rhodospirillaceae</taxon>
        <taxon>Inquilinus</taxon>
    </lineage>
</organism>
<evidence type="ECO:0000256" key="6">
    <source>
        <dbReference type="ARBA" id="ARBA00023136"/>
    </source>
</evidence>
<dbReference type="GO" id="GO:0016787">
    <property type="term" value="F:hydrolase activity"/>
    <property type="evidence" value="ECO:0007669"/>
    <property type="project" value="UniProtKB-KW"/>
</dbReference>
<evidence type="ECO:0000259" key="9">
    <source>
        <dbReference type="SMART" id="SM00014"/>
    </source>
</evidence>
<evidence type="ECO:0000256" key="2">
    <source>
        <dbReference type="ARBA" id="ARBA00022475"/>
    </source>
</evidence>
<feature type="transmembrane region" description="Helical" evidence="8">
    <location>
        <begin position="41"/>
        <end position="59"/>
    </location>
</feature>
<dbReference type="STRING" id="1122125.GCA_000423185_01511"/>
<feature type="transmembrane region" description="Helical" evidence="8">
    <location>
        <begin position="89"/>
        <end position="110"/>
    </location>
</feature>
<dbReference type="InterPro" id="IPR036938">
    <property type="entry name" value="PAP2/HPO_sf"/>
</dbReference>
<keyword evidence="4" id="KW-0378">Hydrolase</keyword>
<keyword evidence="5 8" id="KW-1133">Transmembrane helix</keyword>
<evidence type="ECO:0000313" key="11">
    <source>
        <dbReference type="Proteomes" id="UP000196655"/>
    </source>
</evidence>
<feature type="transmembrane region" description="Helical" evidence="8">
    <location>
        <begin position="122"/>
        <end position="142"/>
    </location>
</feature>
<dbReference type="InterPro" id="IPR000326">
    <property type="entry name" value="PAP2/HPO"/>
</dbReference>
<dbReference type="Gene3D" id="1.20.144.10">
    <property type="entry name" value="Phosphatidic acid phosphatase type 2/haloperoxidase"/>
    <property type="match status" value="2"/>
</dbReference>
<evidence type="ECO:0000256" key="3">
    <source>
        <dbReference type="ARBA" id="ARBA00022692"/>
    </source>
</evidence>
<evidence type="ECO:0000313" key="10">
    <source>
        <dbReference type="EMBL" id="OWJ65077.1"/>
    </source>
</evidence>
<dbReference type="GO" id="GO:0005886">
    <property type="term" value="C:plasma membrane"/>
    <property type="evidence" value="ECO:0007669"/>
    <property type="project" value="UniProtKB-SubCell"/>
</dbReference>
<dbReference type="PANTHER" id="PTHR14969">
    <property type="entry name" value="SPHINGOSINE-1-PHOSPHATE PHOSPHOHYDROLASE"/>
    <property type="match status" value="1"/>
</dbReference>
<evidence type="ECO:0000256" key="4">
    <source>
        <dbReference type="ARBA" id="ARBA00022801"/>
    </source>
</evidence>
<reference evidence="11" key="1">
    <citation type="submission" date="2017-05" db="EMBL/GenBank/DDBJ databases">
        <authorList>
            <person name="Macchi M."/>
            <person name="Festa S."/>
            <person name="Coppotelli B.M."/>
            <person name="Morelli I.S."/>
        </authorList>
    </citation>
    <scope>NUCLEOTIDE SEQUENCE [LARGE SCALE GENOMIC DNA]</scope>
    <source>
        <strain evidence="11">I</strain>
    </source>
</reference>
<evidence type="ECO:0000256" key="7">
    <source>
        <dbReference type="SAM" id="MobiDB-lite"/>
    </source>
</evidence>
<dbReference type="PANTHER" id="PTHR14969:SF62">
    <property type="entry name" value="DECAPRENYLPHOSPHORYL-5-PHOSPHORIBOSE PHOSPHATASE RV3807C-RELATED"/>
    <property type="match status" value="1"/>
</dbReference>
<accession>A0A211ZJ29</accession>
<evidence type="ECO:0000256" key="8">
    <source>
        <dbReference type="SAM" id="Phobius"/>
    </source>
</evidence>
<sequence length="251" mass="27047">MPGTPFHPAAVPSYRTDNSGGAVGRSDTIAAKRAGLLDRPVLASFLAVAVLCALLVAFADRPAALWFEAHRGSSIIAAVKVFTDIGLGVWWYALAILAWLGYRFTAFLAAHGDVRARRLKRARGFGFMLAALLATTVTNWLLKAVIGRPRPRHLFRQDAFAPHPFGWDLFSNSFPSGHAQTMATAMTALWILFPRWGWAFALLGGLVALSRVVVTSHYPADIVAGAWLGVVVALAMRRCLEATGGPVAIAR</sequence>
<dbReference type="SUPFAM" id="SSF48317">
    <property type="entry name" value="Acid phosphatase/Vanadium-dependent haloperoxidase"/>
    <property type="match status" value="1"/>
</dbReference>
<dbReference type="Proteomes" id="UP000196655">
    <property type="component" value="Unassembled WGS sequence"/>
</dbReference>
<dbReference type="Pfam" id="PF01569">
    <property type="entry name" value="PAP2"/>
    <property type="match status" value="1"/>
</dbReference>
<keyword evidence="3 8" id="KW-0812">Transmembrane</keyword>
<feature type="transmembrane region" description="Helical" evidence="8">
    <location>
        <begin position="196"/>
        <end position="214"/>
    </location>
</feature>
<protein>
    <recommendedName>
        <fullName evidence="9">Phosphatidic acid phosphatase type 2/haloperoxidase domain-containing protein</fullName>
    </recommendedName>
</protein>
<gene>
    <name evidence="10" type="ORF">BWR60_21565</name>
</gene>
<dbReference type="OrthoDB" id="9780507at2"/>
<comment type="caution">
    <text evidence="10">The sequence shown here is derived from an EMBL/GenBank/DDBJ whole genome shotgun (WGS) entry which is preliminary data.</text>
</comment>
<evidence type="ECO:0000256" key="5">
    <source>
        <dbReference type="ARBA" id="ARBA00022989"/>
    </source>
</evidence>
<dbReference type="AlphaFoldDB" id="A0A211ZJ29"/>
<dbReference type="SMART" id="SM00014">
    <property type="entry name" value="acidPPc"/>
    <property type="match status" value="1"/>
</dbReference>
<name>A0A211ZJ29_9PROT</name>
<feature type="region of interest" description="Disordered" evidence="7">
    <location>
        <begin position="1"/>
        <end position="21"/>
    </location>
</feature>
<keyword evidence="2" id="KW-1003">Cell membrane</keyword>
<feature type="domain" description="Phosphatidic acid phosphatase type 2/haloperoxidase" evidence="9">
    <location>
        <begin position="125"/>
        <end position="237"/>
    </location>
</feature>
<proteinExistence type="predicted"/>